<reference evidence="1 2" key="1">
    <citation type="submission" date="2020-03" db="EMBL/GenBank/DDBJ databases">
        <title>Genomic Encyclopedia of Type Strains, Phase IV (KMG-IV): sequencing the most valuable type-strain genomes for metagenomic binning, comparative biology and taxonomic classification.</title>
        <authorList>
            <person name="Goeker M."/>
        </authorList>
    </citation>
    <scope>NUCLEOTIDE SEQUENCE [LARGE SCALE GENOMIC DNA]</scope>
    <source>
        <strain evidence="1 2">DSM 27651</strain>
    </source>
</reference>
<evidence type="ECO:0000313" key="2">
    <source>
        <dbReference type="Proteomes" id="UP000734218"/>
    </source>
</evidence>
<name>A0ABX0XJT1_9SPHN</name>
<dbReference type="EMBL" id="JAATJE010000001">
    <property type="protein sequence ID" value="NJC33127.1"/>
    <property type="molecule type" value="Genomic_DNA"/>
</dbReference>
<comment type="caution">
    <text evidence="1">The sequence shown here is derived from an EMBL/GenBank/DDBJ whole genome shotgun (WGS) entry which is preliminary data.</text>
</comment>
<sequence length="262" mass="29895">MDRRDRHSGELPWGWWLRVRGGEIEDEDGRTWSTVRDAFWEGELGFPDVHFAPEQHELMTRVLTAIDGRWLLGDERRHDLFGGDMLFWRFYQCWLGSIGMLDTAHRTSFGTAPLEAPLSPEGRSVMLMLQATREPAWERMPMAEVVEAVAAAGRGADGGREAALREFERSVGFRRHVFARERVGRTHLVTLTGIAAEARMPTMRVSWSQAFTDETGRDDLFAWLARRVDRWDDWGRLAHGRGADALTRHLLGLIVQEGGLRA</sequence>
<protein>
    <submittedName>
        <fullName evidence="1">Uncharacterized protein</fullName>
    </submittedName>
</protein>
<organism evidence="1 2">
    <name type="scientific">Sphingomonas jejuensis</name>
    <dbReference type="NCBI Taxonomy" id="904715"/>
    <lineage>
        <taxon>Bacteria</taxon>
        <taxon>Pseudomonadati</taxon>
        <taxon>Pseudomonadota</taxon>
        <taxon>Alphaproteobacteria</taxon>
        <taxon>Sphingomonadales</taxon>
        <taxon>Sphingomonadaceae</taxon>
        <taxon>Sphingomonas</taxon>
    </lineage>
</organism>
<dbReference type="Proteomes" id="UP000734218">
    <property type="component" value="Unassembled WGS sequence"/>
</dbReference>
<gene>
    <name evidence="1" type="ORF">GGR88_000601</name>
</gene>
<accession>A0ABX0XJT1</accession>
<proteinExistence type="predicted"/>
<keyword evidence="2" id="KW-1185">Reference proteome</keyword>
<dbReference type="RefSeq" id="WP_167952861.1">
    <property type="nucleotide sequence ID" value="NZ_JAATJE010000001.1"/>
</dbReference>
<evidence type="ECO:0000313" key="1">
    <source>
        <dbReference type="EMBL" id="NJC33127.1"/>
    </source>
</evidence>